<keyword evidence="2" id="KW-1185">Reference proteome</keyword>
<dbReference type="AlphaFoldDB" id="A0A0P0VQ73"/>
<sequence>GGGSVLQRRAADDGRNRLTTGEIGRRRRWSRVADVLCAEPWRGSLEEEGAVDGGMRGGASGCVDHTLIPPSKDLARIRPPIAASLPQRWRHDL</sequence>
<dbReference type="EMBL" id="AP014958">
    <property type="protein sequence ID" value="BAS81205.1"/>
    <property type="molecule type" value="Genomic_DNA"/>
</dbReference>
<dbReference type="Gramene" id="Os02t0779650-00">
    <property type="protein sequence ID" value="Os02t0779650-00"/>
    <property type="gene ID" value="Os02g0779650"/>
</dbReference>
<reference evidence="1 2" key="3">
    <citation type="journal article" date="2013" name="Rice">
        <title>Improvement of the Oryza sativa Nipponbare reference genome using next generation sequence and optical map data.</title>
        <authorList>
            <person name="Kawahara Y."/>
            <person name="de la Bastide M."/>
            <person name="Hamilton J.P."/>
            <person name="Kanamori H."/>
            <person name="McCombie W.R."/>
            <person name="Ouyang S."/>
            <person name="Schwartz D.C."/>
            <person name="Tanaka T."/>
            <person name="Wu J."/>
            <person name="Zhou S."/>
            <person name="Childs K.L."/>
            <person name="Davidson R.M."/>
            <person name="Lin H."/>
            <person name="Quesada-Ocampo L."/>
            <person name="Vaillancourt B."/>
            <person name="Sakai H."/>
            <person name="Lee S.S."/>
            <person name="Kim J."/>
            <person name="Numa H."/>
            <person name="Itoh T."/>
            <person name="Buell C.R."/>
            <person name="Matsumoto T."/>
        </authorList>
    </citation>
    <scope>NUCLEOTIDE SEQUENCE [LARGE SCALE GENOMIC DNA]</scope>
    <source>
        <strain evidence="2">cv. Nipponbare</strain>
    </source>
</reference>
<accession>A0A0P0VQ73</accession>
<dbReference type="Proteomes" id="UP000059680">
    <property type="component" value="Chromosome 2"/>
</dbReference>
<reference evidence="2" key="1">
    <citation type="journal article" date="2005" name="Nature">
        <title>The map-based sequence of the rice genome.</title>
        <authorList>
            <consortium name="International rice genome sequencing project (IRGSP)"/>
            <person name="Matsumoto T."/>
            <person name="Wu J."/>
            <person name="Kanamori H."/>
            <person name="Katayose Y."/>
            <person name="Fujisawa M."/>
            <person name="Namiki N."/>
            <person name="Mizuno H."/>
            <person name="Yamamoto K."/>
            <person name="Antonio B.A."/>
            <person name="Baba T."/>
            <person name="Sakata K."/>
            <person name="Nagamura Y."/>
            <person name="Aoki H."/>
            <person name="Arikawa K."/>
            <person name="Arita K."/>
            <person name="Bito T."/>
            <person name="Chiden Y."/>
            <person name="Fujitsuka N."/>
            <person name="Fukunaka R."/>
            <person name="Hamada M."/>
            <person name="Harada C."/>
            <person name="Hayashi A."/>
            <person name="Hijishita S."/>
            <person name="Honda M."/>
            <person name="Hosokawa S."/>
            <person name="Ichikawa Y."/>
            <person name="Idonuma A."/>
            <person name="Iijima M."/>
            <person name="Ikeda M."/>
            <person name="Ikeno M."/>
            <person name="Ito K."/>
            <person name="Ito S."/>
            <person name="Ito T."/>
            <person name="Ito Y."/>
            <person name="Ito Y."/>
            <person name="Iwabuchi A."/>
            <person name="Kamiya K."/>
            <person name="Karasawa W."/>
            <person name="Kurita K."/>
            <person name="Katagiri S."/>
            <person name="Kikuta A."/>
            <person name="Kobayashi H."/>
            <person name="Kobayashi N."/>
            <person name="Machita K."/>
            <person name="Maehara T."/>
            <person name="Masukawa M."/>
            <person name="Mizubayashi T."/>
            <person name="Mukai Y."/>
            <person name="Nagasaki H."/>
            <person name="Nagata Y."/>
            <person name="Naito S."/>
            <person name="Nakashima M."/>
            <person name="Nakama Y."/>
            <person name="Nakamichi Y."/>
            <person name="Nakamura M."/>
            <person name="Meguro A."/>
            <person name="Negishi M."/>
            <person name="Ohta I."/>
            <person name="Ohta T."/>
            <person name="Okamoto M."/>
            <person name="Ono N."/>
            <person name="Saji S."/>
            <person name="Sakaguchi M."/>
            <person name="Sakai K."/>
            <person name="Shibata M."/>
            <person name="Shimokawa T."/>
            <person name="Song J."/>
            <person name="Takazaki Y."/>
            <person name="Terasawa K."/>
            <person name="Tsugane M."/>
            <person name="Tsuji K."/>
            <person name="Ueda S."/>
            <person name="Waki K."/>
            <person name="Yamagata H."/>
            <person name="Yamamoto M."/>
            <person name="Yamamoto S."/>
            <person name="Yamane H."/>
            <person name="Yoshiki S."/>
            <person name="Yoshihara R."/>
            <person name="Yukawa K."/>
            <person name="Zhong H."/>
            <person name="Yano M."/>
            <person name="Yuan Q."/>
            <person name="Ouyang S."/>
            <person name="Liu J."/>
            <person name="Jones K.M."/>
            <person name="Gansberger K."/>
            <person name="Moffat K."/>
            <person name="Hill J."/>
            <person name="Bera J."/>
            <person name="Fadrosh D."/>
            <person name="Jin S."/>
            <person name="Johri S."/>
            <person name="Kim M."/>
            <person name="Overton L."/>
            <person name="Reardon M."/>
            <person name="Tsitrin T."/>
            <person name="Vuong H."/>
            <person name="Weaver B."/>
            <person name="Ciecko A."/>
            <person name="Tallon L."/>
            <person name="Jackson J."/>
            <person name="Pai G."/>
            <person name="Aken S.V."/>
            <person name="Utterback T."/>
            <person name="Reidmuller S."/>
            <person name="Feldblyum T."/>
            <person name="Hsiao J."/>
            <person name="Zismann V."/>
            <person name="Iobst S."/>
            <person name="de Vazeille A.R."/>
            <person name="Buell C.R."/>
            <person name="Ying K."/>
            <person name="Li Y."/>
            <person name="Lu T."/>
            <person name="Huang Y."/>
            <person name="Zhao Q."/>
            <person name="Feng Q."/>
            <person name="Zhang L."/>
            <person name="Zhu J."/>
            <person name="Weng Q."/>
            <person name="Mu J."/>
            <person name="Lu Y."/>
            <person name="Fan D."/>
            <person name="Liu Y."/>
            <person name="Guan J."/>
            <person name="Zhang Y."/>
            <person name="Yu S."/>
            <person name="Liu X."/>
            <person name="Zhang Y."/>
            <person name="Hong G."/>
            <person name="Han B."/>
            <person name="Choisne N."/>
            <person name="Demange N."/>
            <person name="Orjeda G."/>
            <person name="Samain S."/>
            <person name="Cattolico L."/>
            <person name="Pelletier E."/>
            <person name="Couloux A."/>
            <person name="Segurens B."/>
            <person name="Wincker P."/>
            <person name="D'Hont A."/>
            <person name="Scarpelli C."/>
            <person name="Weissenbach J."/>
            <person name="Salanoubat M."/>
            <person name="Quetier F."/>
            <person name="Yu Y."/>
            <person name="Kim H.R."/>
            <person name="Rambo T."/>
            <person name="Currie J."/>
            <person name="Collura K."/>
            <person name="Luo M."/>
            <person name="Yang T."/>
            <person name="Ammiraju J.S.S."/>
            <person name="Engler F."/>
            <person name="Soderlund C."/>
            <person name="Wing R.A."/>
            <person name="Palmer L.E."/>
            <person name="de la Bastide M."/>
            <person name="Spiegel L."/>
            <person name="Nascimento L."/>
            <person name="Zutavern T."/>
            <person name="O'Shaughnessy A."/>
            <person name="Dike S."/>
            <person name="Dedhia N."/>
            <person name="Preston R."/>
            <person name="Balija V."/>
            <person name="McCombie W.R."/>
            <person name="Chow T."/>
            <person name="Chen H."/>
            <person name="Chung M."/>
            <person name="Chen C."/>
            <person name="Shaw J."/>
            <person name="Wu H."/>
            <person name="Hsiao K."/>
            <person name="Chao Y."/>
            <person name="Chu M."/>
            <person name="Cheng C."/>
            <person name="Hour A."/>
            <person name="Lee P."/>
            <person name="Lin S."/>
            <person name="Lin Y."/>
            <person name="Liou J."/>
            <person name="Liu S."/>
            <person name="Hsing Y."/>
            <person name="Raghuvanshi S."/>
            <person name="Mohanty A."/>
            <person name="Bharti A.K."/>
            <person name="Gaur A."/>
            <person name="Gupta V."/>
            <person name="Kumar D."/>
            <person name="Ravi V."/>
            <person name="Vij S."/>
            <person name="Kapur A."/>
            <person name="Khurana P."/>
            <person name="Khurana P."/>
            <person name="Khurana J.P."/>
            <person name="Tyagi A.K."/>
            <person name="Gaikwad K."/>
            <person name="Singh A."/>
            <person name="Dalal V."/>
            <person name="Srivastava S."/>
            <person name="Dixit A."/>
            <person name="Pal A.K."/>
            <person name="Ghazi I.A."/>
            <person name="Yadav M."/>
            <person name="Pandit A."/>
            <person name="Bhargava A."/>
            <person name="Sureshbabu K."/>
            <person name="Batra K."/>
            <person name="Sharma T.R."/>
            <person name="Mohapatra T."/>
            <person name="Singh N.K."/>
            <person name="Messing J."/>
            <person name="Nelson A.B."/>
            <person name="Fuks G."/>
            <person name="Kavchok S."/>
            <person name="Keizer G."/>
            <person name="Linton E."/>
            <person name="Llaca V."/>
            <person name="Song R."/>
            <person name="Tanyolac B."/>
            <person name="Young S."/>
            <person name="Ho-Il K."/>
            <person name="Hahn J.H."/>
            <person name="Sangsakoo G."/>
            <person name="Vanavichit A."/>
            <person name="de Mattos Luiz.A.T."/>
            <person name="Zimmer P.D."/>
            <person name="Malone G."/>
            <person name="Dellagostin O."/>
            <person name="de Oliveira A.C."/>
            <person name="Bevan M."/>
            <person name="Bancroft I."/>
            <person name="Minx P."/>
            <person name="Cordum H."/>
            <person name="Wilson R."/>
            <person name="Cheng Z."/>
            <person name="Jin W."/>
            <person name="Jiang J."/>
            <person name="Leong S.A."/>
            <person name="Iwama H."/>
            <person name="Gojobori T."/>
            <person name="Itoh T."/>
            <person name="Niimura Y."/>
            <person name="Fujii Y."/>
            <person name="Habara T."/>
            <person name="Sakai H."/>
            <person name="Sato Y."/>
            <person name="Wilson G."/>
            <person name="Kumar K."/>
            <person name="McCouch S."/>
            <person name="Juretic N."/>
            <person name="Hoen D."/>
            <person name="Wright S."/>
            <person name="Bruskiewich R."/>
            <person name="Bureau T."/>
            <person name="Miyao A."/>
            <person name="Hirochika H."/>
            <person name="Nishikawa T."/>
            <person name="Kadowaki K."/>
            <person name="Sugiura M."/>
            <person name="Burr B."/>
            <person name="Sasaki T."/>
        </authorList>
    </citation>
    <scope>NUCLEOTIDE SEQUENCE [LARGE SCALE GENOMIC DNA]</scope>
    <source>
        <strain evidence="2">cv. Nipponbare</strain>
    </source>
</reference>
<evidence type="ECO:0000313" key="1">
    <source>
        <dbReference type="EMBL" id="BAS81205.1"/>
    </source>
</evidence>
<name>A0A0P0VQ73_ORYSJ</name>
<dbReference type="PaxDb" id="39947-A0A0P0VQ73"/>
<organism evidence="1 2">
    <name type="scientific">Oryza sativa subsp. japonica</name>
    <name type="common">Rice</name>
    <dbReference type="NCBI Taxonomy" id="39947"/>
    <lineage>
        <taxon>Eukaryota</taxon>
        <taxon>Viridiplantae</taxon>
        <taxon>Streptophyta</taxon>
        <taxon>Embryophyta</taxon>
        <taxon>Tracheophyta</taxon>
        <taxon>Spermatophyta</taxon>
        <taxon>Magnoliopsida</taxon>
        <taxon>Liliopsida</taxon>
        <taxon>Poales</taxon>
        <taxon>Poaceae</taxon>
        <taxon>BOP clade</taxon>
        <taxon>Oryzoideae</taxon>
        <taxon>Oryzeae</taxon>
        <taxon>Oryzinae</taxon>
        <taxon>Oryza</taxon>
        <taxon>Oryza sativa</taxon>
    </lineage>
</organism>
<proteinExistence type="predicted"/>
<dbReference type="InParanoid" id="A0A0P0VQ73"/>
<evidence type="ECO:0000313" key="2">
    <source>
        <dbReference type="Proteomes" id="UP000059680"/>
    </source>
</evidence>
<feature type="non-terminal residue" evidence="1">
    <location>
        <position position="93"/>
    </location>
</feature>
<gene>
    <name evidence="1" type="ordered locus">Os02g0779650</name>
    <name evidence="1" type="ORF">OSNPB_020779650</name>
</gene>
<reference evidence="1 2" key="2">
    <citation type="journal article" date="2013" name="Plant Cell Physiol.">
        <title>Rice Annotation Project Database (RAP-DB): an integrative and interactive database for rice genomics.</title>
        <authorList>
            <person name="Sakai H."/>
            <person name="Lee S.S."/>
            <person name="Tanaka T."/>
            <person name="Numa H."/>
            <person name="Kim J."/>
            <person name="Kawahara Y."/>
            <person name="Wakimoto H."/>
            <person name="Yang C.C."/>
            <person name="Iwamoto M."/>
            <person name="Abe T."/>
            <person name="Yamada Y."/>
            <person name="Muto A."/>
            <person name="Inokuchi H."/>
            <person name="Ikemura T."/>
            <person name="Matsumoto T."/>
            <person name="Sasaki T."/>
            <person name="Itoh T."/>
        </authorList>
    </citation>
    <scope>NUCLEOTIDE SEQUENCE [LARGE SCALE GENOMIC DNA]</scope>
    <source>
        <strain evidence="2">cv. Nipponbare</strain>
    </source>
</reference>
<protein>
    <submittedName>
        <fullName evidence="1">Os02g0779650 protein</fullName>
    </submittedName>
</protein>